<dbReference type="SMART" id="SM00066">
    <property type="entry name" value="GAL4"/>
    <property type="match status" value="2"/>
</dbReference>
<feature type="region of interest" description="Disordered" evidence="1">
    <location>
        <begin position="1"/>
        <end position="24"/>
    </location>
</feature>
<feature type="compositionally biased region" description="Acidic residues" evidence="1">
    <location>
        <begin position="90"/>
        <end position="103"/>
    </location>
</feature>
<dbReference type="GO" id="GO:0000981">
    <property type="term" value="F:DNA-binding transcription factor activity, RNA polymerase II-specific"/>
    <property type="evidence" value="ECO:0007669"/>
    <property type="project" value="InterPro"/>
</dbReference>
<feature type="compositionally biased region" description="Polar residues" evidence="1">
    <location>
        <begin position="195"/>
        <end position="216"/>
    </location>
</feature>
<evidence type="ECO:0000313" key="3">
    <source>
        <dbReference type="EMBL" id="KAJ7650392.1"/>
    </source>
</evidence>
<dbReference type="CDD" id="cd00067">
    <property type="entry name" value="GAL4"/>
    <property type="match status" value="1"/>
</dbReference>
<feature type="region of interest" description="Disordered" evidence="1">
    <location>
        <begin position="182"/>
        <end position="325"/>
    </location>
</feature>
<dbReference type="AlphaFoldDB" id="A0AAD7CLU6"/>
<evidence type="ECO:0000313" key="4">
    <source>
        <dbReference type="Proteomes" id="UP001221142"/>
    </source>
</evidence>
<dbReference type="EMBL" id="JARKIF010000001">
    <property type="protein sequence ID" value="KAJ7650392.1"/>
    <property type="molecule type" value="Genomic_DNA"/>
</dbReference>
<comment type="caution">
    <text evidence="3">The sequence shown here is derived from an EMBL/GenBank/DDBJ whole genome shotgun (WGS) entry which is preliminary data.</text>
</comment>
<dbReference type="PROSITE" id="PS50048">
    <property type="entry name" value="ZN2_CY6_FUNGAL_2"/>
    <property type="match status" value="1"/>
</dbReference>
<protein>
    <recommendedName>
        <fullName evidence="2">Zn(2)-C6 fungal-type domain-containing protein</fullName>
    </recommendedName>
</protein>
<organism evidence="3 4">
    <name type="scientific">Roridomyces roridus</name>
    <dbReference type="NCBI Taxonomy" id="1738132"/>
    <lineage>
        <taxon>Eukaryota</taxon>
        <taxon>Fungi</taxon>
        <taxon>Dikarya</taxon>
        <taxon>Basidiomycota</taxon>
        <taxon>Agaricomycotina</taxon>
        <taxon>Agaricomycetes</taxon>
        <taxon>Agaricomycetidae</taxon>
        <taxon>Agaricales</taxon>
        <taxon>Marasmiineae</taxon>
        <taxon>Mycenaceae</taxon>
        <taxon>Roridomyces</taxon>
    </lineage>
</organism>
<evidence type="ECO:0000256" key="1">
    <source>
        <dbReference type="SAM" id="MobiDB-lite"/>
    </source>
</evidence>
<accession>A0AAD7CLU6</accession>
<dbReference type="InterPro" id="IPR001138">
    <property type="entry name" value="Zn2Cys6_DnaBD"/>
</dbReference>
<reference evidence="3" key="1">
    <citation type="submission" date="2023-03" db="EMBL/GenBank/DDBJ databases">
        <title>Massive genome expansion in bonnet fungi (Mycena s.s.) driven by repeated elements and novel gene families across ecological guilds.</title>
        <authorList>
            <consortium name="Lawrence Berkeley National Laboratory"/>
            <person name="Harder C.B."/>
            <person name="Miyauchi S."/>
            <person name="Viragh M."/>
            <person name="Kuo A."/>
            <person name="Thoen E."/>
            <person name="Andreopoulos B."/>
            <person name="Lu D."/>
            <person name="Skrede I."/>
            <person name="Drula E."/>
            <person name="Henrissat B."/>
            <person name="Morin E."/>
            <person name="Kohler A."/>
            <person name="Barry K."/>
            <person name="LaButti K."/>
            <person name="Morin E."/>
            <person name="Salamov A."/>
            <person name="Lipzen A."/>
            <person name="Mereny Z."/>
            <person name="Hegedus B."/>
            <person name="Baldrian P."/>
            <person name="Stursova M."/>
            <person name="Weitz H."/>
            <person name="Taylor A."/>
            <person name="Grigoriev I.V."/>
            <person name="Nagy L.G."/>
            <person name="Martin F."/>
            <person name="Kauserud H."/>
        </authorList>
    </citation>
    <scope>NUCLEOTIDE SEQUENCE</scope>
    <source>
        <strain evidence="3">9284</strain>
    </source>
</reference>
<feature type="compositionally biased region" description="Polar residues" evidence="1">
    <location>
        <begin position="63"/>
        <end position="73"/>
    </location>
</feature>
<name>A0AAD7CLU6_9AGAR</name>
<feature type="region of interest" description="Disordered" evidence="1">
    <location>
        <begin position="53"/>
        <end position="112"/>
    </location>
</feature>
<keyword evidence="4" id="KW-1185">Reference proteome</keyword>
<gene>
    <name evidence="3" type="ORF">FB45DRAFT_17028</name>
</gene>
<dbReference type="Gene3D" id="4.10.240.10">
    <property type="entry name" value="Zn(2)-C6 fungal-type DNA-binding domain"/>
    <property type="match status" value="1"/>
</dbReference>
<feature type="domain" description="Zn(2)-C6 fungal-type" evidence="2">
    <location>
        <begin position="113"/>
        <end position="145"/>
    </location>
</feature>
<sequence>MAQHQPKDEEMEEGGARSTRCERCRDKHRKCEFKTDADSCERCLDGDHDCVVPGRKKRKTPPSVASHTTTTSLDPEGMTRAIMAQHPDSVESEGEESETEMEEGGASAKPHIPCQRCKKSKIRCEFKTETDPCKRCFNGGHDCVIPGRKKQQSAQTPPKVHLLSQIREQAAEIQKLMTQLETTNARQRPLDTLPLTRSSGLRSLVLTPTSESTSHFSFDVGSKNEAAKEGQRVKKRTGKERAQAESEDDEPEPKRAPTRKIQQQDEIENEEPAPTRKQTLKRKRDLDDVPEAMQLPEKKKYQMSGPPSFDYAQLPQYQMSGPPPSFGYTQGAVHSAANAVPWSLTTQLPQYQMSAPPPSFDYTQGAARSSVRAVPRSSLPDHAAPVLLPIPDLATYDLGGHEPPQMWTYASPFASQYVPDPDNPQECMYHPPAPFSF</sequence>
<evidence type="ECO:0000259" key="2">
    <source>
        <dbReference type="PROSITE" id="PS50048"/>
    </source>
</evidence>
<dbReference type="InterPro" id="IPR036864">
    <property type="entry name" value="Zn2-C6_fun-type_DNA-bd_sf"/>
</dbReference>
<proteinExistence type="predicted"/>
<dbReference type="GO" id="GO:0008270">
    <property type="term" value="F:zinc ion binding"/>
    <property type="evidence" value="ECO:0007669"/>
    <property type="project" value="InterPro"/>
</dbReference>
<dbReference type="Proteomes" id="UP001221142">
    <property type="component" value="Unassembled WGS sequence"/>
</dbReference>
<dbReference type="SUPFAM" id="SSF57701">
    <property type="entry name" value="Zn2/Cys6 DNA-binding domain"/>
    <property type="match status" value="2"/>
</dbReference>